<comment type="subcellular location">
    <subcellularLocation>
        <location evidence="1">Mitochondrion membrane</location>
        <topology evidence="1">Multi-pass membrane protein</topology>
    </subcellularLocation>
</comment>
<feature type="repeat" description="Solcar" evidence="9">
    <location>
        <begin position="223"/>
        <end position="306"/>
    </location>
</feature>
<evidence type="ECO:0000256" key="2">
    <source>
        <dbReference type="ARBA" id="ARBA00006375"/>
    </source>
</evidence>
<dbReference type="InterPro" id="IPR050567">
    <property type="entry name" value="Mitochondrial_Carrier"/>
</dbReference>
<comment type="caution">
    <text evidence="11">The sequence shown here is derived from an EMBL/GenBank/DDBJ whole genome shotgun (WGS) entry which is preliminary data.</text>
</comment>
<evidence type="ECO:0000256" key="1">
    <source>
        <dbReference type="ARBA" id="ARBA00004225"/>
    </source>
</evidence>
<dbReference type="PROSITE" id="PS50920">
    <property type="entry name" value="SOLCAR"/>
    <property type="match status" value="3"/>
</dbReference>
<proteinExistence type="inferred from homology"/>
<keyword evidence="12" id="KW-1185">Reference proteome</keyword>
<dbReference type="SUPFAM" id="SSF103506">
    <property type="entry name" value="Mitochondrial carrier"/>
    <property type="match status" value="1"/>
</dbReference>
<dbReference type="InterPro" id="IPR023395">
    <property type="entry name" value="MCP_dom_sf"/>
</dbReference>
<evidence type="ECO:0000256" key="4">
    <source>
        <dbReference type="ARBA" id="ARBA00022692"/>
    </source>
</evidence>
<evidence type="ECO:0000256" key="3">
    <source>
        <dbReference type="ARBA" id="ARBA00022448"/>
    </source>
</evidence>
<keyword evidence="6" id="KW-1133">Transmembrane helix</keyword>
<evidence type="ECO:0000256" key="8">
    <source>
        <dbReference type="ARBA" id="ARBA00023136"/>
    </source>
</evidence>
<reference evidence="11" key="1">
    <citation type="submission" date="2021-08" db="EMBL/GenBank/DDBJ databases">
        <authorList>
            <person name="Misof B."/>
            <person name="Oliver O."/>
            <person name="Podsiadlowski L."/>
            <person name="Donath A."/>
            <person name="Peters R."/>
            <person name="Mayer C."/>
            <person name="Rust J."/>
            <person name="Gunkel S."/>
            <person name="Lesny P."/>
            <person name="Martin S."/>
            <person name="Oeyen J.P."/>
            <person name="Petersen M."/>
            <person name="Panagiotis P."/>
            <person name="Wilbrandt J."/>
            <person name="Tanja T."/>
        </authorList>
    </citation>
    <scope>NUCLEOTIDE SEQUENCE</scope>
    <source>
        <strain evidence="11">GBR_01_08_01A</strain>
        <tissue evidence="11">Thorax + abdomen</tissue>
    </source>
</reference>
<organism evidence="11 12">
    <name type="scientific">Odynerus spinipes</name>
    <dbReference type="NCBI Taxonomy" id="1348599"/>
    <lineage>
        <taxon>Eukaryota</taxon>
        <taxon>Metazoa</taxon>
        <taxon>Ecdysozoa</taxon>
        <taxon>Arthropoda</taxon>
        <taxon>Hexapoda</taxon>
        <taxon>Insecta</taxon>
        <taxon>Pterygota</taxon>
        <taxon>Neoptera</taxon>
        <taxon>Endopterygota</taxon>
        <taxon>Hymenoptera</taxon>
        <taxon>Apocrita</taxon>
        <taxon>Aculeata</taxon>
        <taxon>Vespoidea</taxon>
        <taxon>Vespidae</taxon>
        <taxon>Eumeninae</taxon>
        <taxon>Odynerus</taxon>
    </lineage>
</organism>
<dbReference type="AlphaFoldDB" id="A0AAD9RUN5"/>
<evidence type="ECO:0000256" key="9">
    <source>
        <dbReference type="PROSITE-ProRule" id="PRU00282"/>
    </source>
</evidence>
<keyword evidence="4 9" id="KW-0812">Transmembrane</keyword>
<protein>
    <recommendedName>
        <fullName evidence="13">Mitochondrial ornithine transporter 1</fullName>
    </recommendedName>
</protein>
<sequence>MTLESIEGRSDRLSNNITNGVIDFIAGSLGGVALVYVGQPLDTVKVKMQTFPSVYKGMVDCFIKTLKTDGVVRGLYAGTAPAIVANVAENSVLFAAYGGCQKVVANVLGIEKVEDLSSLGNACAGFFAAFFSSLTLCPTELIKCKLQAMREVQSQTDKANKIMTQIGPWNLTKSILREQGIRGFFTGLSSTIAREMPGYFFFFGGYEVTREFLAEPNQKRDDIGWQKTMVAGAVGGTILWLVIFPADVVKSRIQVQNLKTPALVVMKDIVREEGIGALYNGLKPTLIRTIPATATLFVTYEYSENCLLKILLYTVPTLSGVYFTVNFVHITTRGAADGHLDSDADAARINVPFNCCGYFDVR</sequence>
<dbReference type="Pfam" id="PF00153">
    <property type="entry name" value="Mito_carr"/>
    <property type="match status" value="3"/>
</dbReference>
<evidence type="ECO:0000313" key="12">
    <source>
        <dbReference type="Proteomes" id="UP001258017"/>
    </source>
</evidence>
<feature type="repeat" description="Solcar" evidence="9">
    <location>
        <begin position="18"/>
        <end position="103"/>
    </location>
</feature>
<name>A0AAD9RUN5_9HYME</name>
<feature type="repeat" description="Solcar" evidence="9">
    <location>
        <begin position="116"/>
        <end position="212"/>
    </location>
</feature>
<reference evidence="11" key="2">
    <citation type="journal article" date="2023" name="Commun. Biol.">
        <title>Intrasexual cuticular hydrocarbon dimorphism in a wasp sheds light on hydrocarbon biosynthesis genes in Hymenoptera.</title>
        <authorList>
            <person name="Moris V.C."/>
            <person name="Podsiadlowski L."/>
            <person name="Martin S."/>
            <person name="Oeyen J.P."/>
            <person name="Donath A."/>
            <person name="Petersen M."/>
            <person name="Wilbrandt J."/>
            <person name="Misof B."/>
            <person name="Liedtke D."/>
            <person name="Thamm M."/>
            <person name="Scheiner R."/>
            <person name="Schmitt T."/>
            <person name="Niehuis O."/>
        </authorList>
    </citation>
    <scope>NUCLEOTIDE SEQUENCE</scope>
    <source>
        <strain evidence="11">GBR_01_08_01A</strain>
    </source>
</reference>
<dbReference type="GO" id="GO:0031966">
    <property type="term" value="C:mitochondrial membrane"/>
    <property type="evidence" value="ECO:0007669"/>
    <property type="project" value="UniProtKB-SubCell"/>
</dbReference>
<dbReference type="Proteomes" id="UP001258017">
    <property type="component" value="Unassembled WGS sequence"/>
</dbReference>
<evidence type="ECO:0000256" key="6">
    <source>
        <dbReference type="ARBA" id="ARBA00022989"/>
    </source>
</evidence>
<keyword evidence="3 10" id="KW-0813">Transport</keyword>
<keyword evidence="5" id="KW-0677">Repeat</keyword>
<gene>
    <name evidence="11" type="ORF">KPH14_010199</name>
</gene>
<comment type="similarity">
    <text evidence="2 10">Belongs to the mitochondrial carrier (TC 2.A.29) family.</text>
</comment>
<dbReference type="InterPro" id="IPR018108">
    <property type="entry name" value="MCP_transmembrane"/>
</dbReference>
<evidence type="ECO:0008006" key="13">
    <source>
        <dbReference type="Google" id="ProtNLM"/>
    </source>
</evidence>
<dbReference type="PANTHER" id="PTHR45624:SF12">
    <property type="entry name" value="MITOCHONDRIAL ORNITHINE TRANSPORTER 1"/>
    <property type="match status" value="1"/>
</dbReference>
<dbReference type="EMBL" id="JAIFRP010000021">
    <property type="protein sequence ID" value="KAK2585561.1"/>
    <property type="molecule type" value="Genomic_DNA"/>
</dbReference>
<dbReference type="GO" id="GO:1990575">
    <property type="term" value="P:mitochondrial L-ornithine transmembrane transport"/>
    <property type="evidence" value="ECO:0007669"/>
    <property type="project" value="TreeGrafter"/>
</dbReference>
<dbReference type="Gene3D" id="1.50.40.10">
    <property type="entry name" value="Mitochondrial carrier domain"/>
    <property type="match status" value="1"/>
</dbReference>
<keyword evidence="7" id="KW-0496">Mitochondrion</keyword>
<dbReference type="GO" id="GO:0000064">
    <property type="term" value="F:L-ornithine transmembrane transporter activity"/>
    <property type="evidence" value="ECO:0007669"/>
    <property type="project" value="TreeGrafter"/>
</dbReference>
<evidence type="ECO:0000256" key="10">
    <source>
        <dbReference type="RuleBase" id="RU000488"/>
    </source>
</evidence>
<accession>A0AAD9RUN5</accession>
<dbReference type="PANTHER" id="PTHR45624">
    <property type="entry name" value="MITOCHONDRIAL BASIC AMINO ACIDS TRANSPORTER-RELATED"/>
    <property type="match status" value="1"/>
</dbReference>
<evidence type="ECO:0000256" key="7">
    <source>
        <dbReference type="ARBA" id="ARBA00023128"/>
    </source>
</evidence>
<evidence type="ECO:0000313" key="11">
    <source>
        <dbReference type="EMBL" id="KAK2585561.1"/>
    </source>
</evidence>
<evidence type="ECO:0000256" key="5">
    <source>
        <dbReference type="ARBA" id="ARBA00022737"/>
    </source>
</evidence>
<dbReference type="FunFam" id="1.50.40.10:FF:000146">
    <property type="entry name" value="Uncharacterized protein, isoform B"/>
    <property type="match status" value="1"/>
</dbReference>
<keyword evidence="8 9" id="KW-0472">Membrane</keyword>